<dbReference type="PANTHER" id="PTHR46148">
    <property type="entry name" value="CHROMO DOMAIN-CONTAINING PROTEIN"/>
    <property type="match status" value="1"/>
</dbReference>
<evidence type="ECO:0000313" key="2">
    <source>
        <dbReference type="Proteomes" id="UP001234989"/>
    </source>
</evidence>
<evidence type="ECO:0000313" key="1">
    <source>
        <dbReference type="EMBL" id="WMV45542.1"/>
    </source>
</evidence>
<organism evidence="1 2">
    <name type="scientific">Solanum verrucosum</name>
    <dbReference type="NCBI Taxonomy" id="315347"/>
    <lineage>
        <taxon>Eukaryota</taxon>
        <taxon>Viridiplantae</taxon>
        <taxon>Streptophyta</taxon>
        <taxon>Embryophyta</taxon>
        <taxon>Tracheophyta</taxon>
        <taxon>Spermatophyta</taxon>
        <taxon>Magnoliopsida</taxon>
        <taxon>eudicotyledons</taxon>
        <taxon>Gunneridae</taxon>
        <taxon>Pentapetalae</taxon>
        <taxon>asterids</taxon>
        <taxon>lamiids</taxon>
        <taxon>Solanales</taxon>
        <taxon>Solanaceae</taxon>
        <taxon>Solanoideae</taxon>
        <taxon>Solaneae</taxon>
        <taxon>Solanum</taxon>
    </lineage>
</organism>
<name>A0AAF0ZN66_SOLVR</name>
<evidence type="ECO:0008006" key="3">
    <source>
        <dbReference type="Google" id="ProtNLM"/>
    </source>
</evidence>
<keyword evidence="2" id="KW-1185">Reference proteome</keyword>
<proteinExistence type="predicted"/>
<accession>A0AAF0ZN66</accession>
<dbReference type="Proteomes" id="UP001234989">
    <property type="component" value="Chromosome 9"/>
</dbReference>
<dbReference type="EMBL" id="CP133620">
    <property type="protein sequence ID" value="WMV45542.1"/>
    <property type="molecule type" value="Genomic_DNA"/>
</dbReference>
<gene>
    <name evidence="1" type="ORF">MTR67_038927</name>
</gene>
<protein>
    <recommendedName>
        <fullName evidence="3">Chromo domain-containing protein</fullName>
    </recommendedName>
</protein>
<dbReference type="AlphaFoldDB" id="A0AAF0ZN66"/>
<sequence length="116" mass="13020">ISKRIGNVAYELELPPELAAVHLARGMTDDPSLIKPTKKFGIKDNLHYEEVPVQILDCQVRELRTNEVASVKVLWRNQFVEEATWEAEGDMKNSYSHLFSSGEASNQGTNSFLGTL</sequence>
<dbReference type="PANTHER" id="PTHR46148:SF56">
    <property type="entry name" value="RETROTRANSPOSON PROTEIN"/>
    <property type="match status" value="1"/>
</dbReference>
<feature type="non-terminal residue" evidence="1">
    <location>
        <position position="1"/>
    </location>
</feature>
<reference evidence="1" key="1">
    <citation type="submission" date="2023-08" db="EMBL/GenBank/DDBJ databases">
        <title>A de novo genome assembly of Solanum verrucosum Schlechtendal, a Mexican diploid species geographically isolated from the other diploid A-genome species in potato relatives.</title>
        <authorList>
            <person name="Hosaka K."/>
        </authorList>
    </citation>
    <scope>NUCLEOTIDE SEQUENCE</scope>
    <source>
        <tissue evidence="1">Young leaves</tissue>
    </source>
</reference>